<feature type="binding site" evidence="11">
    <location>
        <position position="574"/>
    </location>
    <ligand>
        <name>Ca(2+)</name>
        <dbReference type="ChEBI" id="CHEBI:29108"/>
    </ligand>
</feature>
<comment type="subcellular location">
    <subcellularLocation>
        <location evidence="3">Secreted</location>
        <location evidence="3">Extracellular space</location>
    </subcellularLocation>
</comment>
<evidence type="ECO:0000313" key="14">
    <source>
        <dbReference type="EMBL" id="KAF7322670.1"/>
    </source>
</evidence>
<reference evidence="14" key="1">
    <citation type="submission" date="2020-05" db="EMBL/GenBank/DDBJ databases">
        <title>Mycena genomes resolve the evolution of fungal bioluminescence.</title>
        <authorList>
            <person name="Tsai I.J."/>
        </authorList>
    </citation>
    <scope>NUCLEOTIDE SEQUENCE</scope>
    <source>
        <strain evidence="14">110903Hualien_Pintung</strain>
    </source>
</reference>
<dbReference type="Pfam" id="PF00082">
    <property type="entry name" value="Peptidase_S8"/>
    <property type="match status" value="1"/>
</dbReference>
<feature type="binding site" evidence="11">
    <location>
        <position position="553"/>
    </location>
    <ligand>
        <name>Ca(2+)</name>
        <dbReference type="ChEBI" id="CHEBI:29108"/>
    </ligand>
</feature>
<keyword evidence="12" id="KW-0732">Signal</keyword>
<dbReference type="InterPro" id="IPR030400">
    <property type="entry name" value="Sedolisin_dom"/>
</dbReference>
<feature type="domain" description="Peptidase S53" evidence="13">
    <location>
        <begin position="213"/>
        <end position="594"/>
    </location>
</feature>
<dbReference type="Pfam" id="PF09286">
    <property type="entry name" value="Pro-kuma_activ"/>
    <property type="match status" value="1"/>
</dbReference>
<evidence type="ECO:0000256" key="1">
    <source>
        <dbReference type="ARBA" id="ARBA00001910"/>
    </source>
</evidence>
<gene>
    <name evidence="14" type="ORF">HMN09_00045700</name>
</gene>
<evidence type="ECO:0000313" key="15">
    <source>
        <dbReference type="Proteomes" id="UP000613580"/>
    </source>
</evidence>
<dbReference type="PROSITE" id="PS51695">
    <property type="entry name" value="SEDOLISIN"/>
    <property type="match status" value="1"/>
</dbReference>
<sequence>MALLRASFFAAVVALALATPTDRSAPALVVHEHRGQPAKGFVNLGAAPADTELTLRLLLKPNNIEGLTQELLAVSDPSSSRYGQHLSLEQASVVSYVKPTTDAVSAVNAWLSSNEISATPVSPAGDLLEFTVPVSKASSLFDADFSVFGLSGTNTTNIRTLKYSLPSDLTSYVQFVHPMTSFSTPFSKPKISALSAKSGKRDVSDIDPSCADITTPSCVLNEYNIPTTLPPKQSNNVLGVSGFDNEFANFLDLQEFLTDYSDVSPSTSFSVQLLDGKQPQTHAISSADVLSGGSNTQLRSFAGVEASLDIDYTVSIVGEAVQVEFISVGPLNDDNLSGFLDEINFLINSTSRPTVLTTSYGFDEEDVTFPVYEGLCNAYMQLGALGTSLLFASGDGGVAGNDFECTTFVPTGPSSCPWVTSVGSSQAVLENFTKNNFTTIGAFFSSGGFSNYFPAPAYQQAAVSAYVKSLGDEYAGLYNTTGRGFPDVSAEGINFVVVAANTSELVEGTSCSSPVFASVVALLNAELLAANKPVLGFLNPFLYSPAGQAALTDVIGGTNPGCNTNGFNATAGWDPVTGLGTPDYTKLKAALGLS</sequence>
<dbReference type="GO" id="GO:0008240">
    <property type="term" value="F:tripeptidyl-peptidase activity"/>
    <property type="evidence" value="ECO:0007669"/>
    <property type="project" value="UniProtKB-EC"/>
</dbReference>
<evidence type="ECO:0000256" key="8">
    <source>
        <dbReference type="ARBA" id="ARBA00022825"/>
    </source>
</evidence>
<dbReference type="EC" id="3.4.14.10" evidence="4"/>
<keyword evidence="8 11" id="KW-0720">Serine protease</keyword>
<evidence type="ECO:0000256" key="4">
    <source>
        <dbReference type="ARBA" id="ARBA00012462"/>
    </source>
</evidence>
<keyword evidence="9 11" id="KW-0106">Calcium</keyword>
<dbReference type="AlphaFoldDB" id="A0A8H6TP69"/>
<dbReference type="SUPFAM" id="SSF52743">
    <property type="entry name" value="Subtilisin-like"/>
    <property type="match status" value="1"/>
</dbReference>
<keyword evidence="6 11" id="KW-0479">Metal-binding</keyword>
<dbReference type="PANTHER" id="PTHR14218:SF15">
    <property type="entry name" value="TRIPEPTIDYL-PEPTIDASE 1"/>
    <property type="match status" value="1"/>
</dbReference>
<feature type="active site" description="Charge relay system" evidence="11">
    <location>
        <position position="510"/>
    </location>
</feature>
<dbReference type="OrthoDB" id="409122at2759"/>
<evidence type="ECO:0000256" key="12">
    <source>
        <dbReference type="SAM" id="SignalP"/>
    </source>
</evidence>
<dbReference type="EMBL" id="JACAZE010000001">
    <property type="protein sequence ID" value="KAF7322670.1"/>
    <property type="molecule type" value="Genomic_DNA"/>
</dbReference>
<comment type="caution">
    <text evidence="14">The sequence shown here is derived from an EMBL/GenBank/DDBJ whole genome shotgun (WGS) entry which is preliminary data.</text>
</comment>
<feature type="binding site" evidence="11">
    <location>
        <position position="572"/>
    </location>
    <ligand>
        <name>Ca(2+)</name>
        <dbReference type="ChEBI" id="CHEBI:29108"/>
    </ligand>
</feature>
<keyword evidence="5 11" id="KW-0645">Protease</keyword>
<keyword evidence="15" id="KW-1185">Reference proteome</keyword>
<dbReference type="Gene3D" id="3.40.50.200">
    <property type="entry name" value="Peptidase S8/S53 domain"/>
    <property type="match status" value="1"/>
</dbReference>
<feature type="binding site" evidence="11">
    <location>
        <position position="554"/>
    </location>
    <ligand>
        <name>Ca(2+)</name>
        <dbReference type="ChEBI" id="CHEBI:29108"/>
    </ligand>
</feature>
<dbReference type="GO" id="GO:0005576">
    <property type="term" value="C:extracellular region"/>
    <property type="evidence" value="ECO:0007669"/>
    <property type="project" value="UniProtKB-SubCell"/>
</dbReference>
<protein>
    <recommendedName>
        <fullName evidence="4">tripeptidyl-peptidase II</fullName>
        <ecNumber evidence="4">3.4.14.10</ecNumber>
    </recommendedName>
</protein>
<dbReference type="CDD" id="cd04056">
    <property type="entry name" value="Peptidases_S53"/>
    <property type="match status" value="1"/>
</dbReference>
<feature type="signal peptide" evidence="12">
    <location>
        <begin position="1"/>
        <end position="18"/>
    </location>
</feature>
<name>A0A8H6TP69_MYCCL</name>
<dbReference type="InterPro" id="IPR036852">
    <property type="entry name" value="Peptidase_S8/S53_dom_sf"/>
</dbReference>
<feature type="active site" description="Charge relay system" evidence="11">
    <location>
        <position position="305"/>
    </location>
</feature>
<dbReference type="GO" id="GO:0004252">
    <property type="term" value="F:serine-type endopeptidase activity"/>
    <property type="evidence" value="ECO:0007669"/>
    <property type="project" value="UniProtKB-UniRule"/>
</dbReference>
<comment type="function">
    <text evidence="2">Secreted tripeptidyl-peptidase which degrades proteins at acidic pHs and is involved in virulence.</text>
</comment>
<dbReference type="GO" id="GO:0006508">
    <property type="term" value="P:proteolysis"/>
    <property type="evidence" value="ECO:0007669"/>
    <property type="project" value="UniProtKB-KW"/>
</dbReference>
<feature type="active site" description="Charge relay system" evidence="11">
    <location>
        <position position="309"/>
    </location>
</feature>
<accession>A0A8H6TP69</accession>
<dbReference type="Proteomes" id="UP000613580">
    <property type="component" value="Unassembled WGS sequence"/>
</dbReference>
<dbReference type="InterPro" id="IPR050819">
    <property type="entry name" value="Tripeptidyl-peptidase_I"/>
</dbReference>
<evidence type="ECO:0000256" key="2">
    <source>
        <dbReference type="ARBA" id="ARBA00002451"/>
    </source>
</evidence>
<organism evidence="14 15">
    <name type="scientific">Mycena chlorophos</name>
    <name type="common">Agaric fungus</name>
    <name type="synonym">Agaricus chlorophos</name>
    <dbReference type="NCBI Taxonomy" id="658473"/>
    <lineage>
        <taxon>Eukaryota</taxon>
        <taxon>Fungi</taxon>
        <taxon>Dikarya</taxon>
        <taxon>Basidiomycota</taxon>
        <taxon>Agaricomycotina</taxon>
        <taxon>Agaricomycetes</taxon>
        <taxon>Agaricomycetidae</taxon>
        <taxon>Agaricales</taxon>
        <taxon>Marasmiineae</taxon>
        <taxon>Mycenaceae</taxon>
        <taxon>Mycena</taxon>
    </lineage>
</organism>
<evidence type="ECO:0000256" key="7">
    <source>
        <dbReference type="ARBA" id="ARBA00022801"/>
    </source>
</evidence>
<evidence type="ECO:0000256" key="5">
    <source>
        <dbReference type="ARBA" id="ARBA00022670"/>
    </source>
</evidence>
<evidence type="ECO:0000256" key="10">
    <source>
        <dbReference type="ARBA" id="ARBA00023145"/>
    </source>
</evidence>
<evidence type="ECO:0000256" key="9">
    <source>
        <dbReference type="ARBA" id="ARBA00022837"/>
    </source>
</evidence>
<dbReference type="SMART" id="SM00944">
    <property type="entry name" value="Pro-kuma_activ"/>
    <property type="match status" value="1"/>
</dbReference>
<dbReference type="InterPro" id="IPR000209">
    <property type="entry name" value="Peptidase_S8/S53_dom"/>
</dbReference>
<dbReference type="CDD" id="cd11377">
    <property type="entry name" value="Pro-peptidase_S53"/>
    <property type="match status" value="1"/>
</dbReference>
<dbReference type="InterPro" id="IPR015366">
    <property type="entry name" value="S53_propep"/>
</dbReference>
<feature type="chain" id="PRO_5034836795" description="tripeptidyl-peptidase II" evidence="12">
    <location>
        <begin position="19"/>
        <end position="594"/>
    </location>
</feature>
<dbReference type="PANTHER" id="PTHR14218">
    <property type="entry name" value="PROTEASE S8 TRIPEPTIDYL PEPTIDASE I CLN2"/>
    <property type="match status" value="1"/>
</dbReference>
<proteinExistence type="predicted"/>
<comment type="cofactor">
    <cofactor evidence="11">
        <name>Ca(2+)</name>
        <dbReference type="ChEBI" id="CHEBI:29108"/>
    </cofactor>
    <text evidence="11">Binds 1 Ca(2+) ion per subunit.</text>
</comment>
<evidence type="ECO:0000256" key="6">
    <source>
        <dbReference type="ARBA" id="ARBA00022723"/>
    </source>
</evidence>
<keyword evidence="10" id="KW-0865">Zymogen</keyword>
<evidence type="ECO:0000259" key="13">
    <source>
        <dbReference type="PROSITE" id="PS51695"/>
    </source>
</evidence>
<dbReference type="SUPFAM" id="SSF54897">
    <property type="entry name" value="Protease propeptides/inhibitors"/>
    <property type="match status" value="1"/>
</dbReference>
<dbReference type="GO" id="GO:0046872">
    <property type="term" value="F:metal ion binding"/>
    <property type="evidence" value="ECO:0007669"/>
    <property type="project" value="UniProtKB-UniRule"/>
</dbReference>
<keyword evidence="7 11" id="KW-0378">Hydrolase</keyword>
<evidence type="ECO:0000256" key="3">
    <source>
        <dbReference type="ARBA" id="ARBA00004239"/>
    </source>
</evidence>
<evidence type="ECO:0000256" key="11">
    <source>
        <dbReference type="PROSITE-ProRule" id="PRU01032"/>
    </source>
</evidence>
<comment type="catalytic activity">
    <reaction evidence="1">
        <text>Release of an N-terminal tripeptide from a polypeptide.</text>
        <dbReference type="EC" id="3.4.14.10"/>
    </reaction>
</comment>